<feature type="binding site" evidence="6">
    <location>
        <begin position="64"/>
        <end position="65"/>
    </location>
    <ligand>
        <name>substrate</name>
    </ligand>
</feature>
<feature type="binding site" evidence="6">
    <location>
        <position position="103"/>
    </location>
    <ligand>
        <name>substrate</name>
    </ligand>
</feature>
<feature type="active site" description="Tele-phosphohistidine intermediate" evidence="5">
    <location>
        <position position="52"/>
    </location>
</feature>
<dbReference type="InterPro" id="IPR029033">
    <property type="entry name" value="His_PPase_superfam"/>
</dbReference>
<comment type="catalytic activity">
    <reaction evidence="1 8">
        <text>(2R)-2-phosphoglycerate = (2R)-3-phosphoglycerate</text>
        <dbReference type="Rhea" id="RHEA:15901"/>
        <dbReference type="ChEBI" id="CHEBI:58272"/>
        <dbReference type="ChEBI" id="CHEBI:58289"/>
        <dbReference type="EC" id="5.4.2.11"/>
    </reaction>
</comment>
<protein>
    <recommendedName>
        <fullName evidence="8">Phosphoglycerate mutase</fullName>
        <ecNumber evidence="8">5.4.2.11</ecNumber>
    </recommendedName>
</protein>
<dbReference type="FunFam" id="3.40.50.1240:FF:000003">
    <property type="entry name" value="2,3-bisphosphoglycerate-dependent phosphoglycerate mutase"/>
    <property type="match status" value="1"/>
</dbReference>
<evidence type="ECO:0000256" key="3">
    <source>
        <dbReference type="ARBA" id="ARBA00023152"/>
    </source>
</evidence>
<feature type="site" description="Transition state stabilizer" evidence="7">
    <location>
        <position position="225"/>
    </location>
</feature>
<dbReference type="AlphaFoldDB" id="A0A7S1FE52"/>
<dbReference type="PROSITE" id="PS00175">
    <property type="entry name" value="PG_MUTASE"/>
    <property type="match status" value="1"/>
</dbReference>
<evidence type="ECO:0000256" key="6">
    <source>
        <dbReference type="PIRSR" id="PIRSR613078-2"/>
    </source>
</evidence>
<evidence type="ECO:0000256" key="1">
    <source>
        <dbReference type="ARBA" id="ARBA00000380"/>
    </source>
</evidence>
<evidence type="ECO:0000256" key="4">
    <source>
        <dbReference type="ARBA" id="ARBA00023235"/>
    </source>
</evidence>
<feature type="binding site" evidence="6">
    <location>
        <position position="141"/>
    </location>
    <ligand>
        <name>substrate</name>
    </ligand>
</feature>
<dbReference type="InterPro" id="IPR001345">
    <property type="entry name" value="PG/BPGM_mutase_AS"/>
</dbReference>
<reference evidence="10" key="1">
    <citation type="submission" date="2021-01" db="EMBL/GenBank/DDBJ databases">
        <authorList>
            <person name="Corre E."/>
            <person name="Pelletier E."/>
            <person name="Niang G."/>
            <person name="Scheremetjew M."/>
            <person name="Finn R."/>
            <person name="Kale V."/>
            <person name="Holt S."/>
            <person name="Cochrane G."/>
            <person name="Meng A."/>
            <person name="Brown T."/>
            <person name="Cohen L."/>
        </authorList>
    </citation>
    <scope>NUCLEOTIDE SEQUENCE</scope>
</reference>
<feature type="binding site" evidence="6">
    <location>
        <begin position="130"/>
        <end position="133"/>
    </location>
    <ligand>
        <name>substrate</name>
    </ligand>
</feature>
<dbReference type="Gene3D" id="3.40.50.1240">
    <property type="entry name" value="Phosphoglycerate mutase-like"/>
    <property type="match status" value="1"/>
</dbReference>
<evidence type="ECO:0000256" key="7">
    <source>
        <dbReference type="PIRSR" id="PIRSR613078-3"/>
    </source>
</evidence>
<dbReference type="NCBIfam" id="TIGR01258">
    <property type="entry name" value="pgm_1"/>
    <property type="match status" value="1"/>
</dbReference>
<keyword evidence="3 8" id="KW-0324">Glycolysis</keyword>
<evidence type="ECO:0000256" key="2">
    <source>
        <dbReference type="ARBA" id="ARBA00006717"/>
    </source>
</evidence>
<dbReference type="EC" id="5.4.2.11" evidence="8"/>
<feature type="binding site" evidence="6">
    <location>
        <begin position="51"/>
        <end position="58"/>
    </location>
    <ligand>
        <name>substrate</name>
    </ligand>
</feature>
<dbReference type="PANTHER" id="PTHR11931">
    <property type="entry name" value="PHOSPHOGLYCERATE MUTASE"/>
    <property type="match status" value="1"/>
</dbReference>
<proteinExistence type="inferred from homology"/>
<sequence length="299" mass="33623">MVAATRGRGRGGVLRHLIALIVVAALSWNLPSAVGFFWSDRDEVHTLVLLRHGESQWNLENRFTGWVDVDVSDTGIEEAIQAGRLMRDANLTFDAAFSSVQKRAIKTMHLSLDQMDQLWIPVEKSWRLNERMYGGLQGLDKAETQQKYGEELVTQWRRSFDVPPPAIEDDHEFHPKRDPKYAGLKRGVLPLAESLELTIERVLPFWKRSIAPELRAGKTVLVVAHGNSLRALVKYLDDLPAETIVGLNIPTAVPLVYKLNHRLKPILVEDHAAGLSGAYLGDAEWVNSKIMGVKNQARR</sequence>
<organism evidence="10">
    <name type="scientific">Noctiluca scintillans</name>
    <name type="common">Sea sparkle</name>
    <name type="synonym">Red tide dinoflagellate</name>
    <dbReference type="NCBI Taxonomy" id="2966"/>
    <lineage>
        <taxon>Eukaryota</taxon>
        <taxon>Sar</taxon>
        <taxon>Alveolata</taxon>
        <taxon>Dinophyceae</taxon>
        <taxon>Noctilucales</taxon>
        <taxon>Noctilucaceae</taxon>
        <taxon>Noctiluca</taxon>
    </lineage>
</organism>
<evidence type="ECO:0000256" key="5">
    <source>
        <dbReference type="PIRSR" id="PIRSR613078-1"/>
    </source>
</evidence>
<keyword evidence="4 8" id="KW-0413">Isomerase</keyword>
<dbReference type="GO" id="GO:0004619">
    <property type="term" value="F:phosphoglycerate mutase activity"/>
    <property type="evidence" value="ECO:0007669"/>
    <property type="project" value="UniProtKB-EC"/>
</dbReference>
<dbReference type="InterPro" id="IPR013078">
    <property type="entry name" value="His_Pase_superF_clade-1"/>
</dbReference>
<accession>A0A7S1FE52</accession>
<evidence type="ECO:0000256" key="9">
    <source>
        <dbReference type="SAM" id="Phobius"/>
    </source>
</evidence>
<feature type="binding site" evidence="6">
    <location>
        <begin position="157"/>
        <end position="158"/>
    </location>
    <ligand>
        <name>substrate</name>
    </ligand>
</feature>
<dbReference type="Pfam" id="PF00300">
    <property type="entry name" value="His_Phos_1"/>
    <property type="match status" value="1"/>
</dbReference>
<keyword evidence="9" id="KW-1133">Transmembrane helix</keyword>
<evidence type="ECO:0000313" key="10">
    <source>
        <dbReference type="EMBL" id="CAD8860382.1"/>
    </source>
</evidence>
<dbReference type="CDD" id="cd07067">
    <property type="entry name" value="HP_PGM_like"/>
    <property type="match status" value="1"/>
</dbReference>
<dbReference type="HAMAP" id="MF_01039">
    <property type="entry name" value="PGAM_GpmA"/>
    <property type="match status" value="1"/>
</dbReference>
<comment type="similarity">
    <text evidence="2 8">Belongs to the phosphoglycerate mutase family. BPG-dependent PGAM subfamily.</text>
</comment>
<dbReference type="GO" id="GO:0006096">
    <property type="term" value="P:glycolytic process"/>
    <property type="evidence" value="ECO:0007669"/>
    <property type="project" value="UniProtKB-KW"/>
</dbReference>
<keyword evidence="9" id="KW-0812">Transmembrane</keyword>
<feature type="transmembrane region" description="Helical" evidence="9">
    <location>
        <begin position="12"/>
        <end position="38"/>
    </location>
</feature>
<name>A0A7S1FE52_NOCSC</name>
<evidence type="ECO:0000256" key="8">
    <source>
        <dbReference type="RuleBase" id="RU004511"/>
    </source>
</evidence>
<feature type="active site" description="Proton donor/acceptor" evidence="5">
    <location>
        <position position="130"/>
    </location>
</feature>
<keyword evidence="9" id="KW-0472">Membrane</keyword>
<gene>
    <name evidence="10" type="ORF">NSCI0253_LOCUS34736</name>
</gene>
<dbReference type="InterPro" id="IPR005952">
    <property type="entry name" value="Phosphogly_mut1"/>
</dbReference>
<feature type="binding site" evidence="6">
    <location>
        <begin position="226"/>
        <end position="227"/>
    </location>
    <ligand>
        <name>substrate</name>
    </ligand>
</feature>
<dbReference type="SUPFAM" id="SSF53254">
    <property type="entry name" value="Phosphoglycerate mutase-like"/>
    <property type="match status" value="1"/>
</dbReference>
<dbReference type="NCBIfam" id="NF010713">
    <property type="entry name" value="PRK14115.1"/>
    <property type="match status" value="1"/>
</dbReference>
<dbReference type="EMBL" id="HBFQ01048611">
    <property type="protein sequence ID" value="CAD8860382.1"/>
    <property type="molecule type" value="Transcribed_RNA"/>
</dbReference>
<dbReference type="SMART" id="SM00855">
    <property type="entry name" value="PGAM"/>
    <property type="match status" value="1"/>
</dbReference>